<organism evidence="2 3">
    <name type="scientific">Pseudomassariella vexata</name>
    <dbReference type="NCBI Taxonomy" id="1141098"/>
    <lineage>
        <taxon>Eukaryota</taxon>
        <taxon>Fungi</taxon>
        <taxon>Dikarya</taxon>
        <taxon>Ascomycota</taxon>
        <taxon>Pezizomycotina</taxon>
        <taxon>Sordariomycetes</taxon>
        <taxon>Xylariomycetidae</taxon>
        <taxon>Amphisphaeriales</taxon>
        <taxon>Pseudomassariaceae</taxon>
        <taxon>Pseudomassariella</taxon>
    </lineage>
</organism>
<comment type="caution">
    <text evidence="2">The sequence shown here is derived from an EMBL/GenBank/DDBJ whole genome shotgun (WGS) entry which is preliminary data.</text>
</comment>
<dbReference type="RefSeq" id="XP_040716922.1">
    <property type="nucleotide sequence ID" value="XM_040853845.1"/>
</dbReference>
<reference evidence="2 3" key="1">
    <citation type="submission" date="2016-07" db="EMBL/GenBank/DDBJ databases">
        <title>Pervasive Adenine N6-methylation of Active Genes in Fungi.</title>
        <authorList>
            <consortium name="DOE Joint Genome Institute"/>
            <person name="Mondo S.J."/>
            <person name="Dannebaum R.O."/>
            <person name="Kuo R.C."/>
            <person name="Labutti K."/>
            <person name="Haridas S."/>
            <person name="Kuo A."/>
            <person name="Salamov A."/>
            <person name="Ahrendt S.R."/>
            <person name="Lipzen A."/>
            <person name="Sullivan W."/>
            <person name="Andreopoulos W.B."/>
            <person name="Clum A."/>
            <person name="Lindquist E."/>
            <person name="Daum C."/>
            <person name="Ramamoorthy G.K."/>
            <person name="Gryganskyi A."/>
            <person name="Culley D."/>
            <person name="Magnuson J.K."/>
            <person name="James T.Y."/>
            <person name="O'Malley M.A."/>
            <person name="Stajich J.E."/>
            <person name="Spatafora J.W."/>
            <person name="Visel A."/>
            <person name="Grigoriev I.V."/>
        </authorList>
    </citation>
    <scope>NUCLEOTIDE SEQUENCE [LARGE SCALE GENOMIC DNA]</scope>
    <source>
        <strain evidence="2 3">CBS 129021</strain>
    </source>
</reference>
<name>A0A1Y2E338_9PEZI</name>
<dbReference type="InParanoid" id="A0A1Y2E338"/>
<feature type="region of interest" description="Disordered" evidence="1">
    <location>
        <begin position="35"/>
        <end position="57"/>
    </location>
</feature>
<accession>A0A1Y2E338</accession>
<dbReference type="Proteomes" id="UP000193689">
    <property type="component" value="Unassembled WGS sequence"/>
</dbReference>
<dbReference type="GeneID" id="63770057"/>
<feature type="compositionally biased region" description="Acidic residues" evidence="1">
    <location>
        <begin position="192"/>
        <end position="204"/>
    </location>
</feature>
<sequence length="346" mass="38460">MEAPMPGFSHSPGVKLMTHVHPLIPMTTIEEPVPASLPRSVVDDSGSSSFEPSPLLHETPNPLFPTAAISSMHTTACSSLTGKSVRLHNSSRFTEHIHLDIPDAYGNLGHSIKHPGASINVAAVDATVSEELRAAFLNLSERRRKIAWEIHEDSRPLSLGNQVESKCGDLVWVKRLNPTMEQDWEWTFPDWEAPEPNEEKEEEESPHKRETRARSTPGSVFWPSVLSLPENAERRASEPGPGGLKRARPLAADEEAPPKSRRESWAAGLRKLLTRKRKDPKDVSCRQSLDSGVMMGQDEEPIGPKNERWEDALVVHMDYDGQAILPPLKRRPRSGHWLAGLGINEV</sequence>
<protein>
    <submittedName>
        <fullName evidence="2">Uncharacterized protein</fullName>
    </submittedName>
</protein>
<gene>
    <name evidence="2" type="ORF">BCR38DRAFT_170128</name>
</gene>
<dbReference type="AlphaFoldDB" id="A0A1Y2E338"/>
<dbReference type="EMBL" id="MCFJ01000005">
    <property type="protein sequence ID" value="ORY65958.1"/>
    <property type="molecule type" value="Genomic_DNA"/>
</dbReference>
<keyword evidence="3" id="KW-1185">Reference proteome</keyword>
<evidence type="ECO:0000313" key="3">
    <source>
        <dbReference type="Proteomes" id="UP000193689"/>
    </source>
</evidence>
<feature type="region of interest" description="Disordered" evidence="1">
    <location>
        <begin position="185"/>
        <end position="266"/>
    </location>
</feature>
<proteinExistence type="predicted"/>
<evidence type="ECO:0000313" key="2">
    <source>
        <dbReference type="EMBL" id="ORY65958.1"/>
    </source>
</evidence>
<evidence type="ECO:0000256" key="1">
    <source>
        <dbReference type="SAM" id="MobiDB-lite"/>
    </source>
</evidence>